<dbReference type="GO" id="GO:0008270">
    <property type="term" value="F:zinc ion binding"/>
    <property type="evidence" value="ECO:0007669"/>
    <property type="project" value="UniProtKB-KW"/>
</dbReference>
<evidence type="ECO:0000259" key="7">
    <source>
        <dbReference type="PROSITE" id="PS50089"/>
    </source>
</evidence>
<feature type="compositionally biased region" description="Low complexity" evidence="5">
    <location>
        <begin position="174"/>
        <end position="184"/>
    </location>
</feature>
<evidence type="ECO:0000256" key="3">
    <source>
        <dbReference type="ARBA" id="ARBA00022833"/>
    </source>
</evidence>
<keyword evidence="1" id="KW-0479">Metal-binding</keyword>
<dbReference type="EMBL" id="KV919850">
    <property type="protein sequence ID" value="OSX69028.1"/>
    <property type="molecule type" value="Genomic_DNA"/>
</dbReference>
<dbReference type="SUPFAM" id="SSF57850">
    <property type="entry name" value="RING/U-box"/>
    <property type="match status" value="1"/>
</dbReference>
<feature type="compositionally biased region" description="Low complexity" evidence="5">
    <location>
        <begin position="127"/>
        <end position="144"/>
    </location>
</feature>
<dbReference type="OrthoDB" id="5936at2759"/>
<dbReference type="Proteomes" id="UP000218209">
    <property type="component" value="Unassembled WGS sequence"/>
</dbReference>
<evidence type="ECO:0000256" key="6">
    <source>
        <dbReference type="SAM" id="Phobius"/>
    </source>
</evidence>
<dbReference type="SMART" id="SM00184">
    <property type="entry name" value="RING"/>
    <property type="match status" value="1"/>
</dbReference>
<dbReference type="AlphaFoldDB" id="A0A1X6NKA4"/>
<feature type="region of interest" description="Disordered" evidence="5">
    <location>
        <begin position="274"/>
        <end position="294"/>
    </location>
</feature>
<name>A0A1X6NKA4_PORUM</name>
<proteinExistence type="predicted"/>
<dbReference type="InterPro" id="IPR051834">
    <property type="entry name" value="RING_finger_E3_ligase"/>
</dbReference>
<dbReference type="GO" id="GO:0005634">
    <property type="term" value="C:nucleus"/>
    <property type="evidence" value="ECO:0007669"/>
    <property type="project" value="TreeGrafter"/>
</dbReference>
<evidence type="ECO:0000256" key="5">
    <source>
        <dbReference type="SAM" id="MobiDB-lite"/>
    </source>
</evidence>
<keyword evidence="6" id="KW-0812">Transmembrane</keyword>
<keyword evidence="3" id="KW-0862">Zinc</keyword>
<feature type="compositionally biased region" description="Low complexity" evidence="5">
    <location>
        <begin position="48"/>
        <end position="58"/>
    </location>
</feature>
<evidence type="ECO:0000256" key="4">
    <source>
        <dbReference type="PROSITE-ProRule" id="PRU00175"/>
    </source>
</evidence>
<keyword evidence="6" id="KW-1133">Transmembrane helix</keyword>
<evidence type="ECO:0000313" key="8">
    <source>
        <dbReference type="EMBL" id="OSX69028.1"/>
    </source>
</evidence>
<protein>
    <recommendedName>
        <fullName evidence="7">RING-type domain-containing protein</fullName>
    </recommendedName>
</protein>
<feature type="transmembrane region" description="Helical" evidence="6">
    <location>
        <begin position="211"/>
        <end position="231"/>
    </location>
</feature>
<feature type="region of interest" description="Disordered" evidence="5">
    <location>
        <begin position="72"/>
        <end position="148"/>
    </location>
</feature>
<dbReference type="PANTHER" id="PTHR45931:SF3">
    <property type="entry name" value="RING ZINC FINGER-CONTAINING PROTEIN"/>
    <property type="match status" value="1"/>
</dbReference>
<sequence>MNMRDHPGSSGLRLRRRAVVTAPDGYSSSSSSDGGGGMAASRRMDAVGGPSSGLAGPSASAAMSLLATPPRSVTTAAMSEDGMAISPSSDGMDVDSPSPMGPPPSSAAPDAAPAPFELRGASPFPMPGAAGPSRGASSGAPLAGEAPAPSVSAPLIASATPPAATVPADGAVAPVMDGATLTPPARRRAPGPGHGHGALRRRHRRPLPPDIVSPWTIALAFFLLLIPPAFGVMSVVAPKVMRRFLSTHPPVVLMAVAVTSVALLHLLLRSLGPSGSDGRRRRRRSDRDREGGSPAEAYARLSRRLSVSGREFTEADYDLLLELDERDERLERFLHGAADEAIEALPVYVVKEGGGGRTCAVCMADLAVGDSVRILPCMDQYHVGCIDVWLRQKAVCPVCKWQIS</sequence>
<feature type="compositionally biased region" description="Basic residues" evidence="5">
    <location>
        <begin position="197"/>
        <end position="206"/>
    </location>
</feature>
<evidence type="ECO:0000313" key="9">
    <source>
        <dbReference type="Proteomes" id="UP000218209"/>
    </source>
</evidence>
<dbReference type="GO" id="GO:0006511">
    <property type="term" value="P:ubiquitin-dependent protein catabolic process"/>
    <property type="evidence" value="ECO:0007669"/>
    <property type="project" value="TreeGrafter"/>
</dbReference>
<dbReference type="Gene3D" id="3.30.40.10">
    <property type="entry name" value="Zinc/RING finger domain, C3HC4 (zinc finger)"/>
    <property type="match status" value="1"/>
</dbReference>
<gene>
    <name evidence="8" type="ORF">BU14_1946s0002</name>
</gene>
<feature type="region of interest" description="Disordered" evidence="5">
    <location>
        <begin position="1"/>
        <end position="58"/>
    </location>
</feature>
<evidence type="ECO:0000256" key="1">
    <source>
        <dbReference type="ARBA" id="ARBA00022723"/>
    </source>
</evidence>
<dbReference type="PANTHER" id="PTHR45931">
    <property type="entry name" value="SI:CH211-59O9.10"/>
    <property type="match status" value="1"/>
</dbReference>
<dbReference type="GO" id="GO:0061630">
    <property type="term" value="F:ubiquitin protein ligase activity"/>
    <property type="evidence" value="ECO:0007669"/>
    <property type="project" value="TreeGrafter"/>
</dbReference>
<accession>A0A1X6NKA4</accession>
<reference evidence="8 9" key="1">
    <citation type="submission" date="2017-03" db="EMBL/GenBank/DDBJ databases">
        <title>WGS assembly of Porphyra umbilicalis.</title>
        <authorList>
            <person name="Brawley S.H."/>
            <person name="Blouin N.A."/>
            <person name="Ficko-Blean E."/>
            <person name="Wheeler G.L."/>
            <person name="Lohr M."/>
            <person name="Goodson H.V."/>
            <person name="Jenkins J.W."/>
            <person name="Blaby-Haas C.E."/>
            <person name="Helliwell K.E."/>
            <person name="Chan C."/>
            <person name="Marriage T."/>
            <person name="Bhattacharya D."/>
            <person name="Klein A.S."/>
            <person name="Badis Y."/>
            <person name="Brodie J."/>
            <person name="Cao Y."/>
            <person name="Collen J."/>
            <person name="Dittami S.M."/>
            <person name="Gachon C.M."/>
            <person name="Green B.R."/>
            <person name="Karpowicz S."/>
            <person name="Kim J.W."/>
            <person name="Kudahl U."/>
            <person name="Lin S."/>
            <person name="Michel G."/>
            <person name="Mittag M."/>
            <person name="Olson B.J."/>
            <person name="Pangilinan J."/>
            <person name="Peng Y."/>
            <person name="Qiu H."/>
            <person name="Shu S."/>
            <person name="Singer J.T."/>
            <person name="Smith A.G."/>
            <person name="Sprecher B.N."/>
            <person name="Wagner V."/>
            <person name="Wang W."/>
            <person name="Wang Z.-Y."/>
            <person name="Yan J."/>
            <person name="Yarish C."/>
            <person name="Zoeuner-Riek S."/>
            <person name="Zhuang Y."/>
            <person name="Zou Y."/>
            <person name="Lindquist E.A."/>
            <person name="Grimwood J."/>
            <person name="Barry K."/>
            <person name="Rokhsar D.S."/>
            <person name="Schmutz J."/>
            <person name="Stiller J.W."/>
            <person name="Grossman A.R."/>
            <person name="Prochnik S.E."/>
        </authorList>
    </citation>
    <scope>NUCLEOTIDE SEQUENCE [LARGE SCALE GENOMIC DNA]</scope>
    <source>
        <strain evidence="8">4086291</strain>
    </source>
</reference>
<keyword evidence="9" id="KW-1185">Reference proteome</keyword>
<dbReference type="PROSITE" id="PS50089">
    <property type="entry name" value="ZF_RING_2"/>
    <property type="match status" value="1"/>
</dbReference>
<evidence type="ECO:0000256" key="2">
    <source>
        <dbReference type="ARBA" id="ARBA00022771"/>
    </source>
</evidence>
<feature type="region of interest" description="Disordered" evidence="5">
    <location>
        <begin position="174"/>
        <end position="206"/>
    </location>
</feature>
<dbReference type="InterPro" id="IPR013083">
    <property type="entry name" value="Znf_RING/FYVE/PHD"/>
</dbReference>
<dbReference type="InterPro" id="IPR001841">
    <property type="entry name" value="Znf_RING"/>
</dbReference>
<feature type="transmembrane region" description="Helical" evidence="6">
    <location>
        <begin position="251"/>
        <end position="272"/>
    </location>
</feature>
<feature type="domain" description="RING-type" evidence="7">
    <location>
        <begin position="359"/>
        <end position="400"/>
    </location>
</feature>
<keyword evidence="6" id="KW-0472">Membrane</keyword>
<keyword evidence="2 4" id="KW-0863">Zinc-finger</keyword>
<dbReference type="Pfam" id="PF13639">
    <property type="entry name" value="zf-RING_2"/>
    <property type="match status" value="1"/>
</dbReference>
<organism evidence="8 9">
    <name type="scientific">Porphyra umbilicalis</name>
    <name type="common">Purple laver</name>
    <name type="synonym">Red alga</name>
    <dbReference type="NCBI Taxonomy" id="2786"/>
    <lineage>
        <taxon>Eukaryota</taxon>
        <taxon>Rhodophyta</taxon>
        <taxon>Bangiophyceae</taxon>
        <taxon>Bangiales</taxon>
        <taxon>Bangiaceae</taxon>
        <taxon>Porphyra</taxon>
    </lineage>
</organism>